<gene>
    <name evidence="2" type="ORF">LBRM2904_21.1920</name>
</gene>
<dbReference type="EMBL" id="LS997620">
    <property type="protein sequence ID" value="SYZ65791.1"/>
    <property type="molecule type" value="Genomic_DNA"/>
</dbReference>
<evidence type="ECO:0000313" key="2">
    <source>
        <dbReference type="EMBL" id="SYZ65791.1"/>
    </source>
</evidence>
<keyword evidence="1" id="KW-0472">Membrane</keyword>
<name>A0A3P3Z6D1_LEIBR</name>
<keyword evidence="1" id="KW-0812">Transmembrane</keyword>
<feature type="transmembrane region" description="Helical" evidence="1">
    <location>
        <begin position="65"/>
        <end position="89"/>
    </location>
</feature>
<sequence>MIAVLYPFLITARGLSDATYVSMLFEIFPFNRDPVVFLTKVTQDLSSSILECLSRTLFKYSIMNFMYFLCASALIVLPGKGGLLHYIILHIMNDFSAAL</sequence>
<protein>
    <submittedName>
        <fullName evidence="2">Hypothetical_protein</fullName>
    </submittedName>
</protein>
<evidence type="ECO:0000313" key="3">
    <source>
        <dbReference type="Proteomes" id="UP000319462"/>
    </source>
</evidence>
<keyword evidence="1" id="KW-1133">Transmembrane helix</keyword>
<proteinExistence type="predicted"/>
<dbReference type="AlphaFoldDB" id="A0A3P3Z6D1"/>
<evidence type="ECO:0000256" key="1">
    <source>
        <dbReference type="SAM" id="Phobius"/>
    </source>
</evidence>
<organism evidence="2 3">
    <name type="scientific">Leishmania braziliensis MHOM/BR/75/M2904</name>
    <dbReference type="NCBI Taxonomy" id="420245"/>
    <lineage>
        <taxon>Eukaryota</taxon>
        <taxon>Discoba</taxon>
        <taxon>Euglenozoa</taxon>
        <taxon>Kinetoplastea</taxon>
        <taxon>Metakinetoplastina</taxon>
        <taxon>Trypanosomatida</taxon>
        <taxon>Trypanosomatidae</taxon>
        <taxon>Leishmaniinae</taxon>
        <taxon>Leishmania</taxon>
        <taxon>Leishmania braziliensis species complex</taxon>
    </lineage>
</organism>
<accession>A0A3P3Z6D1</accession>
<dbReference type="Proteomes" id="UP000319462">
    <property type="component" value="Chromosome 21"/>
</dbReference>
<reference evidence="2 3" key="1">
    <citation type="submission" date="2018-09" db="EMBL/GenBank/DDBJ databases">
        <authorList>
            <person name="Peiro R."/>
            <person name="Begona"/>
            <person name="Cbmso G."/>
            <person name="Lopez M."/>
            <person name="Gonzalez S."/>
        </authorList>
    </citation>
    <scope>NUCLEOTIDE SEQUENCE [LARGE SCALE GENOMIC DNA]</scope>
</reference>